<dbReference type="PANTHER" id="PTHR34473">
    <property type="entry name" value="UPF0699 TRANSMEMBRANE PROTEIN YDBS"/>
    <property type="match status" value="1"/>
</dbReference>
<dbReference type="InterPro" id="IPR005182">
    <property type="entry name" value="YdbS-like_PH"/>
</dbReference>
<keyword evidence="1" id="KW-0812">Transmembrane</keyword>
<evidence type="ECO:0000313" key="3">
    <source>
        <dbReference type="EMBL" id="ROR72459.1"/>
    </source>
</evidence>
<dbReference type="Pfam" id="PF03703">
    <property type="entry name" value="bPH_2"/>
    <property type="match status" value="1"/>
</dbReference>
<keyword evidence="1" id="KW-0472">Membrane</keyword>
<feature type="transmembrane region" description="Helical" evidence="1">
    <location>
        <begin position="36"/>
        <end position="53"/>
    </location>
</feature>
<gene>
    <name evidence="3" type="ORF">EDD31_0810</name>
</gene>
<comment type="caution">
    <text evidence="3">The sequence shown here is derived from an EMBL/GenBank/DDBJ whole genome shotgun (WGS) entry which is preliminary data.</text>
</comment>
<evidence type="ECO:0000256" key="1">
    <source>
        <dbReference type="SAM" id="Phobius"/>
    </source>
</evidence>
<accession>A0A3N2BB22</accession>
<dbReference type="AlphaFoldDB" id="A0A3N2BB22"/>
<name>A0A3N2BB22_9MICO</name>
<feature type="domain" description="YdbS-like PH" evidence="2">
    <location>
        <begin position="58"/>
        <end position="135"/>
    </location>
</feature>
<keyword evidence="4" id="KW-1185">Reference proteome</keyword>
<dbReference type="EMBL" id="RKHK01000001">
    <property type="protein sequence ID" value="ROR72459.1"/>
    <property type="molecule type" value="Genomic_DNA"/>
</dbReference>
<keyword evidence="1" id="KW-1133">Transmembrane helix</keyword>
<organism evidence="3 4">
    <name type="scientific">Bogoriella caseilytica</name>
    <dbReference type="NCBI Taxonomy" id="56055"/>
    <lineage>
        <taxon>Bacteria</taxon>
        <taxon>Bacillati</taxon>
        <taxon>Actinomycetota</taxon>
        <taxon>Actinomycetes</taxon>
        <taxon>Micrococcales</taxon>
        <taxon>Bogoriellaceae</taxon>
        <taxon>Bogoriella</taxon>
    </lineage>
</organism>
<sequence>MSTSLTSVRLISTAVWLGIPFLGALIPAIIFGGWVWIAPAVLLIFIVWAFLLIPRQVRAIGYAESDEDLLVRKGILFKSLSIVPYGRMQFVDVNAGPLDRAFGVAQVKLHTASAATDATIPGLPPEEAARLRDRLTERGEARLAGL</sequence>
<feature type="transmembrane region" description="Helical" evidence="1">
    <location>
        <begin position="7"/>
        <end position="30"/>
    </location>
</feature>
<dbReference type="PANTHER" id="PTHR34473:SF3">
    <property type="entry name" value="TRANSMEMBRANE PROTEIN-RELATED"/>
    <property type="match status" value="1"/>
</dbReference>
<evidence type="ECO:0000313" key="4">
    <source>
        <dbReference type="Proteomes" id="UP000280668"/>
    </source>
</evidence>
<evidence type="ECO:0000259" key="2">
    <source>
        <dbReference type="Pfam" id="PF03703"/>
    </source>
</evidence>
<proteinExistence type="predicted"/>
<protein>
    <recommendedName>
        <fullName evidence="2">YdbS-like PH domain-containing protein</fullName>
    </recommendedName>
</protein>
<dbReference type="Proteomes" id="UP000280668">
    <property type="component" value="Unassembled WGS sequence"/>
</dbReference>
<reference evidence="3 4" key="1">
    <citation type="submission" date="2018-11" db="EMBL/GenBank/DDBJ databases">
        <title>Sequencing the genomes of 1000 actinobacteria strains.</title>
        <authorList>
            <person name="Klenk H.-P."/>
        </authorList>
    </citation>
    <scope>NUCLEOTIDE SEQUENCE [LARGE SCALE GENOMIC DNA]</scope>
    <source>
        <strain evidence="3 4">DSM 11294</strain>
    </source>
</reference>